<keyword evidence="3" id="KW-0863">Zinc-finger</keyword>
<dbReference type="PROSITE" id="PS00028">
    <property type="entry name" value="ZINC_FINGER_C2H2_1"/>
    <property type="match status" value="1"/>
</dbReference>
<dbReference type="SUPFAM" id="SSF57667">
    <property type="entry name" value="beta-beta-alpha zinc fingers"/>
    <property type="match status" value="1"/>
</dbReference>
<comment type="caution">
    <text evidence="7">The sequence shown here is derived from an EMBL/GenBank/DDBJ whole genome shotgun (WGS) entry which is preliminary data.</text>
</comment>
<evidence type="ECO:0000256" key="5">
    <source>
        <dbReference type="PROSITE-ProRule" id="PRU00192"/>
    </source>
</evidence>
<organism evidence="7 8">
    <name type="scientific">Dimorphilus gyrociliatus</name>
    <dbReference type="NCBI Taxonomy" id="2664684"/>
    <lineage>
        <taxon>Eukaryota</taxon>
        <taxon>Metazoa</taxon>
        <taxon>Spiralia</taxon>
        <taxon>Lophotrochozoa</taxon>
        <taxon>Annelida</taxon>
        <taxon>Polychaeta</taxon>
        <taxon>Polychaeta incertae sedis</taxon>
        <taxon>Dinophilidae</taxon>
        <taxon>Dimorphilus</taxon>
    </lineage>
</organism>
<proteinExistence type="predicted"/>
<dbReference type="OrthoDB" id="5971719at2759"/>
<dbReference type="Gene3D" id="2.30.30.40">
    <property type="entry name" value="SH3 Domains"/>
    <property type="match status" value="1"/>
</dbReference>
<evidence type="ECO:0000256" key="2">
    <source>
        <dbReference type="ARBA" id="ARBA00022723"/>
    </source>
</evidence>
<accession>A0A7I8VMB2</accession>
<protein>
    <submittedName>
        <fullName evidence="7">DgyrCDS5344</fullName>
    </submittedName>
</protein>
<keyword evidence="4" id="KW-0862">Zinc</keyword>
<dbReference type="InterPro" id="IPR022755">
    <property type="entry name" value="Znf_C2H2_jaz"/>
</dbReference>
<keyword evidence="8" id="KW-1185">Reference proteome</keyword>
<evidence type="ECO:0000256" key="1">
    <source>
        <dbReference type="ARBA" id="ARBA00022443"/>
    </source>
</evidence>
<evidence type="ECO:0000313" key="8">
    <source>
        <dbReference type="Proteomes" id="UP000549394"/>
    </source>
</evidence>
<evidence type="ECO:0000256" key="3">
    <source>
        <dbReference type="ARBA" id="ARBA00022771"/>
    </source>
</evidence>
<dbReference type="InterPro" id="IPR036236">
    <property type="entry name" value="Znf_C2H2_sf"/>
</dbReference>
<dbReference type="AlphaFoldDB" id="A0A7I8VMB2"/>
<evidence type="ECO:0000259" key="6">
    <source>
        <dbReference type="PROSITE" id="PS50002"/>
    </source>
</evidence>
<keyword evidence="2" id="KW-0479">Metal-binding</keyword>
<gene>
    <name evidence="7" type="ORF">DGYR_LOCUS5087</name>
</gene>
<evidence type="ECO:0000256" key="4">
    <source>
        <dbReference type="ARBA" id="ARBA00022833"/>
    </source>
</evidence>
<dbReference type="GO" id="GO:0008270">
    <property type="term" value="F:zinc ion binding"/>
    <property type="evidence" value="ECO:0007669"/>
    <property type="project" value="UniProtKB-KW"/>
</dbReference>
<dbReference type="Pfam" id="PF12171">
    <property type="entry name" value="zf-C2H2_jaz"/>
    <property type="match status" value="1"/>
</dbReference>
<keyword evidence="1 5" id="KW-0728">SH3 domain</keyword>
<dbReference type="InterPro" id="IPR001452">
    <property type="entry name" value="SH3_domain"/>
</dbReference>
<name>A0A7I8VMB2_9ANNE</name>
<dbReference type="Gene3D" id="3.30.160.60">
    <property type="entry name" value="Classic Zinc Finger"/>
    <property type="match status" value="1"/>
</dbReference>
<evidence type="ECO:0000313" key="7">
    <source>
        <dbReference type="EMBL" id="CAD5116459.1"/>
    </source>
</evidence>
<dbReference type="InterPro" id="IPR036028">
    <property type="entry name" value="SH3-like_dom_sf"/>
</dbReference>
<dbReference type="PROSITE" id="PS50002">
    <property type="entry name" value="SH3"/>
    <property type="match status" value="1"/>
</dbReference>
<reference evidence="7 8" key="1">
    <citation type="submission" date="2020-08" db="EMBL/GenBank/DDBJ databases">
        <authorList>
            <person name="Hejnol A."/>
        </authorList>
    </citation>
    <scope>NUCLEOTIDE SEQUENCE [LARGE SCALE GENOMIC DNA]</scope>
</reference>
<feature type="domain" description="SH3" evidence="6">
    <location>
        <begin position="75"/>
        <end position="141"/>
    </location>
</feature>
<dbReference type="SUPFAM" id="SSF50044">
    <property type="entry name" value="SH3-domain"/>
    <property type="match status" value="1"/>
</dbReference>
<dbReference type="InterPro" id="IPR013087">
    <property type="entry name" value="Znf_C2H2_type"/>
</dbReference>
<dbReference type="EMBL" id="CAJFCJ010000006">
    <property type="protein sequence ID" value="CAD5116459.1"/>
    <property type="molecule type" value="Genomic_DNA"/>
</dbReference>
<dbReference type="Proteomes" id="UP000549394">
    <property type="component" value="Unassembled WGS sequence"/>
</dbReference>
<sequence length="229" mass="25870">MSEIDIKRKIRGRGRGRGTFLYKDLAANHENRPGGATSHRECSQPKMQNDFEGVSKRMNDLKVNENNNESKNAERPGMKFKALASYKRNLGSPIGDEINLQGNILYTFVSKHPNCEGWWKVTNEEGACGYVPGNRLTPYKKPTTLPWLENKREEQANETPFFGALPPKATPYVPTYNHKGLTELAANKGPETYYCEICDKQLNGPRPFTAHLASRGHKEEVELRAIYGN</sequence>